<organism evidence="2 3">
    <name type="scientific">Strongylus vulgaris</name>
    <name type="common">Blood worm</name>
    <dbReference type="NCBI Taxonomy" id="40348"/>
    <lineage>
        <taxon>Eukaryota</taxon>
        <taxon>Metazoa</taxon>
        <taxon>Ecdysozoa</taxon>
        <taxon>Nematoda</taxon>
        <taxon>Chromadorea</taxon>
        <taxon>Rhabditida</taxon>
        <taxon>Rhabditina</taxon>
        <taxon>Rhabditomorpha</taxon>
        <taxon>Strongyloidea</taxon>
        <taxon>Strongylidae</taxon>
        <taxon>Strongylus</taxon>
    </lineage>
</organism>
<dbReference type="SUPFAM" id="SSF52058">
    <property type="entry name" value="L domain-like"/>
    <property type="match status" value="1"/>
</dbReference>
<evidence type="ECO:0000259" key="1">
    <source>
        <dbReference type="Pfam" id="PF01030"/>
    </source>
</evidence>
<sequence>MFPACSDTRTQTATCKLVEGPLVLGDPINDDMRNLEEVYGRVIVRKTTLEKLPAMPKLKKIEWKEESSKPAIEITDNANLKSIAELIKVENVVLGPDNKAAQIERNPLLCIEQENANLPFVKKYASHVKLCGK</sequence>
<proteinExistence type="predicted"/>
<dbReference type="Gene3D" id="3.80.20.20">
    <property type="entry name" value="Receptor L-domain"/>
    <property type="match status" value="1"/>
</dbReference>
<dbReference type="Pfam" id="PF01030">
    <property type="entry name" value="Recep_L_domain"/>
    <property type="match status" value="1"/>
</dbReference>
<keyword evidence="3" id="KW-1185">Reference proteome</keyword>
<evidence type="ECO:0000313" key="2">
    <source>
        <dbReference type="EMBL" id="VDM70379.1"/>
    </source>
</evidence>
<accession>A0A3P7ITF4</accession>
<dbReference type="InterPro" id="IPR000494">
    <property type="entry name" value="Rcpt_L-dom"/>
</dbReference>
<dbReference type="InterPro" id="IPR036941">
    <property type="entry name" value="Rcpt_L-dom_sf"/>
</dbReference>
<gene>
    <name evidence="2" type="ORF">SVUK_LOCUS5377</name>
</gene>
<dbReference type="Proteomes" id="UP000270094">
    <property type="component" value="Unassembled WGS sequence"/>
</dbReference>
<evidence type="ECO:0000313" key="3">
    <source>
        <dbReference type="Proteomes" id="UP000270094"/>
    </source>
</evidence>
<dbReference type="EMBL" id="UYYB01015826">
    <property type="protein sequence ID" value="VDM70379.1"/>
    <property type="molecule type" value="Genomic_DNA"/>
</dbReference>
<feature type="domain" description="Receptor L-domain" evidence="1">
    <location>
        <begin position="15"/>
        <end position="116"/>
    </location>
</feature>
<reference evidence="2 3" key="1">
    <citation type="submission" date="2018-11" db="EMBL/GenBank/DDBJ databases">
        <authorList>
            <consortium name="Pathogen Informatics"/>
        </authorList>
    </citation>
    <scope>NUCLEOTIDE SEQUENCE [LARGE SCALE GENOMIC DNA]</scope>
</reference>
<dbReference type="OrthoDB" id="5857590at2759"/>
<name>A0A3P7ITF4_STRVU</name>
<dbReference type="AlphaFoldDB" id="A0A3P7ITF4"/>
<protein>
    <recommendedName>
        <fullName evidence="1">Receptor L-domain domain-containing protein</fullName>
    </recommendedName>
</protein>